<protein>
    <recommendedName>
        <fullName evidence="1">FIST domain-containing protein</fullName>
    </recommendedName>
</protein>
<sequence length="215" mass="22650">MGHVERAVKSALEKAGASHANSVLLFLTSDYAHDPAPAIRAAARAAGCTQVTGATGSGLLTDQEWVIDSSGAAAMVFTGRVRLGLSQQADPNQLRLCLCTPRAVSSNWLDEPIKRFGVITSDEFGHGPFAVWTSGAVVTDEFAEVTISGASAEVVVARGVQVLTAPMQVDEAKGFDVHRIANHPALHVLISALPEAKQRQKPLPLHMVMCGVTFG</sequence>
<feature type="domain" description="FIST" evidence="1">
    <location>
        <begin position="23"/>
        <end position="180"/>
    </location>
</feature>
<evidence type="ECO:0000313" key="2">
    <source>
        <dbReference type="EMBL" id="GAI32731.1"/>
    </source>
</evidence>
<dbReference type="EMBL" id="BARV01030853">
    <property type="protein sequence ID" value="GAI32731.1"/>
    <property type="molecule type" value="Genomic_DNA"/>
</dbReference>
<accession>X1NR91</accession>
<dbReference type="InterPro" id="IPR013702">
    <property type="entry name" value="FIST_domain_N"/>
</dbReference>
<name>X1NR91_9ZZZZ</name>
<dbReference type="AlphaFoldDB" id="X1NR91"/>
<proteinExistence type="predicted"/>
<gene>
    <name evidence="2" type="ORF">S06H3_48930</name>
</gene>
<feature type="non-terminal residue" evidence="2">
    <location>
        <position position="215"/>
    </location>
</feature>
<dbReference type="Pfam" id="PF08495">
    <property type="entry name" value="FIST"/>
    <property type="match status" value="1"/>
</dbReference>
<evidence type="ECO:0000259" key="1">
    <source>
        <dbReference type="Pfam" id="PF08495"/>
    </source>
</evidence>
<reference evidence="2" key="1">
    <citation type="journal article" date="2014" name="Front. Microbiol.">
        <title>High frequency of phylogenetically diverse reductive dehalogenase-homologous genes in deep subseafloor sedimentary metagenomes.</title>
        <authorList>
            <person name="Kawai M."/>
            <person name="Futagami T."/>
            <person name="Toyoda A."/>
            <person name="Takaki Y."/>
            <person name="Nishi S."/>
            <person name="Hori S."/>
            <person name="Arai W."/>
            <person name="Tsubouchi T."/>
            <person name="Morono Y."/>
            <person name="Uchiyama I."/>
            <person name="Ito T."/>
            <person name="Fujiyama A."/>
            <person name="Inagaki F."/>
            <person name="Takami H."/>
        </authorList>
    </citation>
    <scope>NUCLEOTIDE SEQUENCE</scope>
    <source>
        <strain evidence="2">Expedition CK06-06</strain>
    </source>
</reference>
<organism evidence="2">
    <name type="scientific">marine sediment metagenome</name>
    <dbReference type="NCBI Taxonomy" id="412755"/>
    <lineage>
        <taxon>unclassified sequences</taxon>
        <taxon>metagenomes</taxon>
        <taxon>ecological metagenomes</taxon>
    </lineage>
</organism>
<comment type="caution">
    <text evidence="2">The sequence shown here is derived from an EMBL/GenBank/DDBJ whole genome shotgun (WGS) entry which is preliminary data.</text>
</comment>